<keyword evidence="3 4" id="KW-0268">Exocytosis</keyword>
<name>A0AAW0UZR5_SCYPA</name>
<feature type="compositionally biased region" description="Polar residues" evidence="5">
    <location>
        <begin position="105"/>
        <end position="117"/>
    </location>
</feature>
<comment type="similarity">
    <text evidence="1 4">Belongs to the SEC8 family.</text>
</comment>
<evidence type="ECO:0000256" key="5">
    <source>
        <dbReference type="SAM" id="MobiDB-lite"/>
    </source>
</evidence>
<dbReference type="Proteomes" id="UP001487740">
    <property type="component" value="Unassembled WGS sequence"/>
</dbReference>
<keyword evidence="4" id="KW-0653">Protein transport</keyword>
<dbReference type="GO" id="GO:0045202">
    <property type="term" value="C:synapse"/>
    <property type="evidence" value="ECO:0007669"/>
    <property type="project" value="TreeGrafter"/>
</dbReference>
<dbReference type="GO" id="GO:0006612">
    <property type="term" value="P:protein targeting to membrane"/>
    <property type="evidence" value="ECO:0007669"/>
    <property type="project" value="UniProtKB-UniRule"/>
</dbReference>
<dbReference type="GO" id="GO:0007268">
    <property type="term" value="P:chemical synaptic transmission"/>
    <property type="evidence" value="ECO:0007669"/>
    <property type="project" value="TreeGrafter"/>
</dbReference>
<feature type="compositionally biased region" description="Basic and acidic residues" evidence="5">
    <location>
        <begin position="163"/>
        <end position="176"/>
    </location>
</feature>
<protein>
    <recommendedName>
        <fullName evidence="4">Exocyst complex component Sec8</fullName>
    </recommendedName>
</protein>
<feature type="region of interest" description="Disordered" evidence="5">
    <location>
        <begin position="105"/>
        <end position="148"/>
    </location>
</feature>
<evidence type="ECO:0000256" key="4">
    <source>
        <dbReference type="RuleBase" id="RU367079"/>
    </source>
</evidence>
<dbReference type="GO" id="GO:0006893">
    <property type="term" value="P:Golgi to plasma membrane transport"/>
    <property type="evidence" value="ECO:0007669"/>
    <property type="project" value="TreeGrafter"/>
</dbReference>
<feature type="domain" description="Exocyst complex component Sec8 N-terminal" evidence="6">
    <location>
        <begin position="177"/>
        <end position="267"/>
    </location>
</feature>
<evidence type="ECO:0000256" key="1">
    <source>
        <dbReference type="ARBA" id="ARBA00010470"/>
    </source>
</evidence>
<organism evidence="7 8">
    <name type="scientific">Scylla paramamosain</name>
    <name type="common">Mud crab</name>
    <dbReference type="NCBI Taxonomy" id="85552"/>
    <lineage>
        <taxon>Eukaryota</taxon>
        <taxon>Metazoa</taxon>
        <taxon>Ecdysozoa</taxon>
        <taxon>Arthropoda</taxon>
        <taxon>Crustacea</taxon>
        <taxon>Multicrustacea</taxon>
        <taxon>Malacostraca</taxon>
        <taxon>Eumalacostraca</taxon>
        <taxon>Eucarida</taxon>
        <taxon>Decapoda</taxon>
        <taxon>Pleocyemata</taxon>
        <taxon>Brachyura</taxon>
        <taxon>Eubrachyura</taxon>
        <taxon>Portunoidea</taxon>
        <taxon>Portunidae</taxon>
        <taxon>Portuninae</taxon>
        <taxon>Scylla</taxon>
    </lineage>
</organism>
<evidence type="ECO:0000256" key="2">
    <source>
        <dbReference type="ARBA" id="ARBA00022448"/>
    </source>
</evidence>
<feature type="compositionally biased region" description="Acidic residues" evidence="5">
    <location>
        <begin position="19"/>
        <end position="29"/>
    </location>
</feature>
<dbReference type="InterPro" id="IPR007191">
    <property type="entry name" value="Sec8_exocyst_N"/>
</dbReference>
<dbReference type="GO" id="GO:0006904">
    <property type="term" value="P:vesicle docking involved in exocytosis"/>
    <property type="evidence" value="ECO:0007669"/>
    <property type="project" value="InterPro"/>
</dbReference>
<evidence type="ECO:0000259" key="6">
    <source>
        <dbReference type="Pfam" id="PF04048"/>
    </source>
</evidence>
<keyword evidence="8" id="KW-1185">Reference proteome</keyword>
<feature type="region of interest" description="Disordered" evidence="5">
    <location>
        <begin position="157"/>
        <end position="176"/>
    </location>
</feature>
<gene>
    <name evidence="7" type="ORF">O3P69_001576</name>
</gene>
<dbReference type="AlphaFoldDB" id="A0AAW0UZR5"/>
<keyword evidence="2 4" id="KW-0813">Transport</keyword>
<dbReference type="Pfam" id="PF04048">
    <property type="entry name" value="Sec8_N"/>
    <property type="match status" value="1"/>
</dbReference>
<dbReference type="GO" id="GO:0090522">
    <property type="term" value="P:vesicle tethering involved in exocytosis"/>
    <property type="evidence" value="ECO:0007669"/>
    <property type="project" value="UniProtKB-UniRule"/>
</dbReference>
<feature type="compositionally biased region" description="Polar residues" evidence="5">
    <location>
        <begin position="1"/>
        <end position="17"/>
    </location>
</feature>
<feature type="region of interest" description="Disordered" evidence="5">
    <location>
        <begin position="1"/>
        <end position="55"/>
    </location>
</feature>
<dbReference type="GO" id="GO:0032584">
    <property type="term" value="C:growth cone membrane"/>
    <property type="evidence" value="ECO:0007669"/>
    <property type="project" value="TreeGrafter"/>
</dbReference>
<sequence>MASVSTDGNNVRSNTDPSEAVDDSGDDDVAAVTTGVGATKSAAGDLSSIVSSGPTSRAALQDSFESVDNVVGLPEPSVTCKTKESCSATEHPVKRLKKLAQTATVSTKRVSGSQSRMRQLEHTTKMADTGTPQRPARGGKHPPKESSGLLMSVIRTLSASESNEQRDREKARLEREYRKSDQRLDQLITTHDQSLKDVMQIFGDVSGRLTESRKRIRTIKENLAACKHLLHCKRDELKERWLEGVEHKHVMLLLEQIDEVQDVGERVGAYVGRKHYLHATQLLVTSLTRLRTDLKKVEALKDVNTDLHSRKERLHEALIEEVHEHLYRRWTREVLSLRRQGSGRDPCHQLGSSWF</sequence>
<dbReference type="GO" id="GO:0000145">
    <property type="term" value="C:exocyst"/>
    <property type="evidence" value="ECO:0007669"/>
    <property type="project" value="UniProtKB-UniRule"/>
</dbReference>
<comment type="function">
    <text evidence="4">Component of the exocyst complex involved in the docking of exocytic vesicles with fusion sites on the plasma membrane.</text>
</comment>
<evidence type="ECO:0000313" key="7">
    <source>
        <dbReference type="EMBL" id="KAK8405086.1"/>
    </source>
</evidence>
<dbReference type="InterPro" id="IPR039682">
    <property type="entry name" value="Sec8/EXOC4"/>
</dbReference>
<dbReference type="EMBL" id="JARAKH010000003">
    <property type="protein sequence ID" value="KAK8405086.1"/>
    <property type="molecule type" value="Genomic_DNA"/>
</dbReference>
<accession>A0AAW0UZR5</accession>
<dbReference type="PANTHER" id="PTHR14146">
    <property type="entry name" value="EXOCYST COMPLEX COMPONENT 4"/>
    <property type="match status" value="1"/>
</dbReference>
<dbReference type="PANTHER" id="PTHR14146:SF0">
    <property type="entry name" value="EXOCYST COMPLEX COMPONENT 4"/>
    <property type="match status" value="1"/>
</dbReference>
<dbReference type="GO" id="GO:0015031">
    <property type="term" value="P:protein transport"/>
    <property type="evidence" value="ECO:0007669"/>
    <property type="project" value="UniProtKB-KW"/>
</dbReference>
<proteinExistence type="inferred from homology"/>
<comment type="caution">
    <text evidence="7">The sequence shown here is derived from an EMBL/GenBank/DDBJ whole genome shotgun (WGS) entry which is preliminary data.</text>
</comment>
<evidence type="ECO:0000256" key="3">
    <source>
        <dbReference type="ARBA" id="ARBA00022483"/>
    </source>
</evidence>
<evidence type="ECO:0000313" key="8">
    <source>
        <dbReference type="Proteomes" id="UP001487740"/>
    </source>
</evidence>
<reference evidence="7 8" key="1">
    <citation type="submission" date="2023-03" db="EMBL/GenBank/DDBJ databases">
        <title>High-quality genome of Scylla paramamosain provides insights in environmental adaptation.</title>
        <authorList>
            <person name="Zhang L."/>
        </authorList>
    </citation>
    <scope>NUCLEOTIDE SEQUENCE [LARGE SCALE GENOMIC DNA]</scope>
    <source>
        <strain evidence="7">LZ_2023a</strain>
        <tissue evidence="7">Muscle</tissue>
    </source>
</reference>